<organism evidence="1 2">
    <name type="scientific">Lyngbya confervoides BDU141951</name>
    <dbReference type="NCBI Taxonomy" id="1574623"/>
    <lineage>
        <taxon>Bacteria</taxon>
        <taxon>Bacillati</taxon>
        <taxon>Cyanobacteriota</taxon>
        <taxon>Cyanophyceae</taxon>
        <taxon>Oscillatoriophycideae</taxon>
        <taxon>Oscillatoriales</taxon>
        <taxon>Microcoleaceae</taxon>
        <taxon>Lyngbya</taxon>
    </lineage>
</organism>
<reference evidence="1 2" key="1">
    <citation type="journal article" date="2015" name="Genome Announc.">
        <title>Draft Genome Sequence of Filamentous Marine Cyanobacterium Lyngbya confervoides Strain BDU141951.</title>
        <authorList>
            <person name="Chandrababunaidu M.M."/>
            <person name="Sen D."/>
            <person name="Tripathy S."/>
        </authorList>
    </citation>
    <scope>NUCLEOTIDE SEQUENCE [LARGE SCALE GENOMIC DNA]</scope>
    <source>
        <strain evidence="1 2">BDU141951</strain>
    </source>
</reference>
<dbReference type="RefSeq" id="WP_166279834.1">
    <property type="nucleotide sequence ID" value="NZ_JTHE03000022.1"/>
</dbReference>
<accession>A0ABD4T0B5</accession>
<dbReference type="InterPro" id="IPR036866">
    <property type="entry name" value="RibonucZ/Hydroxyglut_hydro"/>
</dbReference>
<evidence type="ECO:0000313" key="1">
    <source>
        <dbReference type="EMBL" id="MCM1981805.1"/>
    </source>
</evidence>
<dbReference type="PANTHER" id="PTHR39189:SF1">
    <property type="entry name" value="UPF0173 METAL-DEPENDENT HYDROLASE YTKL"/>
    <property type="match status" value="1"/>
</dbReference>
<dbReference type="PANTHER" id="PTHR39189">
    <property type="entry name" value="UPF0173 METAL-DEPENDENT HYDROLASE YTKL"/>
    <property type="match status" value="1"/>
</dbReference>
<name>A0ABD4T0B5_9CYAN</name>
<dbReference type="EMBL" id="JTHE03000022">
    <property type="protein sequence ID" value="MCM1981805.1"/>
    <property type="molecule type" value="Genomic_DNA"/>
</dbReference>
<evidence type="ECO:0000313" key="2">
    <source>
        <dbReference type="Proteomes" id="UP000031561"/>
    </source>
</evidence>
<dbReference type="Pfam" id="PF13483">
    <property type="entry name" value="Lactamase_B_3"/>
    <property type="match status" value="1"/>
</dbReference>
<gene>
    <name evidence="1" type="ORF">QQ91_0003035</name>
</gene>
<dbReference type="Proteomes" id="UP000031561">
    <property type="component" value="Unassembled WGS sequence"/>
</dbReference>
<protein>
    <submittedName>
        <fullName evidence="1">MBL fold metallo-hydrolase</fullName>
    </submittedName>
</protein>
<keyword evidence="2" id="KW-1185">Reference proteome</keyword>
<dbReference type="AlphaFoldDB" id="A0ABD4T0B5"/>
<sequence>MHRRKFFRLTQLSVISALSTALVPQISARAQSAGSLTVEWLGHSCFLLRGSGNRILINPFQPAGCTANYRAPNVTADLVFISSRLLDEGAIENLPGQPKLLFEPGTYRPNGLSVQGIRTLHDRYNGYRFGTNVAWKWQQAGINILHLGGIASEIGIEQKILMGQPDLLFIPVGGSEKAYTAEEAKQAIDTLQPKVVIPMHYLTAAANPELCDLESVDKFLELMSGRTINRTGRSSLTFQADTLPRSGPVIQVMAYS</sequence>
<dbReference type="SUPFAM" id="SSF56281">
    <property type="entry name" value="Metallo-hydrolase/oxidoreductase"/>
    <property type="match status" value="1"/>
</dbReference>
<dbReference type="Gene3D" id="3.60.15.10">
    <property type="entry name" value="Ribonuclease Z/Hydroxyacylglutathione hydrolase-like"/>
    <property type="match status" value="1"/>
</dbReference>
<comment type="caution">
    <text evidence="1">The sequence shown here is derived from an EMBL/GenBank/DDBJ whole genome shotgun (WGS) entry which is preliminary data.</text>
</comment>
<proteinExistence type="predicted"/>